<evidence type="ECO:0000256" key="1">
    <source>
        <dbReference type="ARBA" id="ARBA00022679"/>
    </source>
</evidence>
<keyword evidence="2" id="KW-0012">Acyltransferase</keyword>
<evidence type="ECO:0000313" key="7">
    <source>
        <dbReference type="Proteomes" id="UP000261948"/>
    </source>
</evidence>
<organism evidence="6 7">
    <name type="scientific">Comamonas testosteroni</name>
    <name type="common">Pseudomonas testosteroni</name>
    <dbReference type="NCBI Taxonomy" id="285"/>
    <lineage>
        <taxon>Bacteria</taxon>
        <taxon>Pseudomonadati</taxon>
        <taxon>Pseudomonadota</taxon>
        <taxon>Betaproteobacteria</taxon>
        <taxon>Burkholderiales</taxon>
        <taxon>Comamonadaceae</taxon>
        <taxon>Comamonas</taxon>
    </lineage>
</organism>
<evidence type="ECO:0000256" key="2">
    <source>
        <dbReference type="ARBA" id="ARBA00023315"/>
    </source>
</evidence>
<keyword evidence="1" id="KW-0808">Transferase</keyword>
<dbReference type="EMBL" id="QURR01000001">
    <property type="protein sequence ID" value="RGE47010.1"/>
    <property type="molecule type" value="Genomic_DNA"/>
</dbReference>
<dbReference type="Pfam" id="PF00561">
    <property type="entry name" value="Abhydrolase_1"/>
    <property type="match status" value="1"/>
</dbReference>
<dbReference type="InterPro" id="IPR029058">
    <property type="entry name" value="AB_hydrolase_fold"/>
</dbReference>
<keyword evidence="7" id="KW-1185">Reference proteome</keyword>
<dbReference type="InterPro" id="IPR000073">
    <property type="entry name" value="AB_hydrolase_1"/>
</dbReference>
<protein>
    <submittedName>
        <fullName evidence="6">Alpha/beta fold hydrolase</fullName>
    </submittedName>
</protein>
<dbReference type="GO" id="GO:0016746">
    <property type="term" value="F:acyltransferase activity"/>
    <property type="evidence" value="ECO:0007669"/>
    <property type="project" value="UniProtKB-KW"/>
</dbReference>
<accession>A0A373FS79</accession>
<evidence type="ECO:0000256" key="3">
    <source>
        <dbReference type="SAM" id="MobiDB-lite"/>
    </source>
</evidence>
<dbReference type="PANTHER" id="PTHR36837">
    <property type="entry name" value="POLY(3-HYDROXYALKANOATE) POLYMERASE SUBUNIT PHAC"/>
    <property type="match status" value="1"/>
</dbReference>
<dbReference type="GO" id="GO:0042619">
    <property type="term" value="P:poly-hydroxybutyrate biosynthetic process"/>
    <property type="evidence" value="ECO:0007669"/>
    <property type="project" value="InterPro"/>
</dbReference>
<dbReference type="InterPro" id="IPR051321">
    <property type="entry name" value="PHA/PHB_synthase"/>
</dbReference>
<dbReference type="AlphaFoldDB" id="A0A373FS79"/>
<dbReference type="PANTHER" id="PTHR36837:SF5">
    <property type="entry name" value="POLY-3-HYDROXYBUTYRATE SYNTHASE"/>
    <property type="match status" value="1"/>
</dbReference>
<evidence type="ECO:0000259" key="4">
    <source>
        <dbReference type="Pfam" id="PF00561"/>
    </source>
</evidence>
<feature type="domain" description="Poly-beta-hydroxybutyrate polymerase N-terminal" evidence="5">
    <location>
        <begin position="109"/>
        <end position="276"/>
    </location>
</feature>
<sequence length="645" mass="70364">MNFDPSWGQAGQSIQQFWQEQWSKSLQSLQQLGSGGMPAGLGAMPGLGGAPNPWAGVMDALQSAMPQMEGQGASAVQFDTEKLQNLQQDYIKSLQSLSDAEAVQAMLSKDKRFSAAEWQSNPIAAASAANYLLGSRMLMGMADAAQGDDKTKSRLRFAVEQWVAAMAPSNFLALNVDALKKVVDTKGESLAQGISNLLADMRQGHVSMTDESLFTVGKNVATTEGAVVFENELFQLIEYKPLTAKVYEKPFLMVPPCINKFYILDLQPDNSVIRYAVSEGHHTFVVSWRNPDESQAHQSWDNYIENGVLKAISTVQDICEAPQINVLGFCVGGTMLSTAMAVLSARHARENSGAAGDAPAKTTRSRAAAKTPAKAATKTASKSTARASVSASAKPFPVASMTLLTTLIDFRDTGILDIFIDENVVRFREMQMGKSGLMKGQDMASTFSFLRPNDLVWNYVVGNYLKGETPPPFDLLYWNSDSTNLPGPFYAWYLRNLYLENNLIKPGVLTVCGEKIDMRQIKVPAYIYGSREDHIVPVGAAYASTQVLGGELRFVMGASGHIAGVINPPAKKKRSHWLREDGKFPASFKDWVDGATEYPGSWWTDWSEWLGSHGGKQVAAPKAYGRGKEFSAIEDAPGRYVLVKA</sequence>
<keyword evidence="6" id="KW-0378">Hydrolase</keyword>
<name>A0A373FS79_COMTE</name>
<reference evidence="6 7" key="1">
    <citation type="submission" date="2018-08" db="EMBL/GenBank/DDBJ databases">
        <title>Comamonas testosteroni strain SWCO2.</title>
        <authorList>
            <person name="Jiang N."/>
            <person name="Zhang X.Z."/>
        </authorList>
    </citation>
    <scope>NUCLEOTIDE SEQUENCE [LARGE SCALE GENOMIC DNA]</scope>
    <source>
        <strain evidence="6 7">SWCO2</strain>
    </source>
</reference>
<feature type="domain" description="AB hydrolase-1" evidence="4">
    <location>
        <begin position="395"/>
        <end position="564"/>
    </location>
</feature>
<dbReference type="SUPFAM" id="SSF53474">
    <property type="entry name" value="alpha/beta-Hydrolases"/>
    <property type="match status" value="1"/>
</dbReference>
<evidence type="ECO:0000313" key="6">
    <source>
        <dbReference type="EMBL" id="RGE47010.1"/>
    </source>
</evidence>
<feature type="region of interest" description="Disordered" evidence="3">
    <location>
        <begin position="351"/>
        <end position="384"/>
    </location>
</feature>
<dbReference type="Pfam" id="PF07167">
    <property type="entry name" value="PhaC_N"/>
    <property type="match status" value="1"/>
</dbReference>
<feature type="compositionally biased region" description="Low complexity" evidence="3">
    <location>
        <begin position="358"/>
        <end position="384"/>
    </location>
</feature>
<dbReference type="OrthoDB" id="7208816at2"/>
<comment type="caution">
    <text evidence="6">The sequence shown here is derived from an EMBL/GenBank/DDBJ whole genome shotgun (WGS) entry which is preliminary data.</text>
</comment>
<evidence type="ECO:0000259" key="5">
    <source>
        <dbReference type="Pfam" id="PF07167"/>
    </source>
</evidence>
<dbReference type="Proteomes" id="UP000261948">
    <property type="component" value="Unassembled WGS sequence"/>
</dbReference>
<dbReference type="InterPro" id="IPR010941">
    <property type="entry name" value="PhaC_N"/>
</dbReference>
<dbReference type="Gene3D" id="3.40.50.1820">
    <property type="entry name" value="alpha/beta hydrolase"/>
    <property type="match status" value="1"/>
</dbReference>
<gene>
    <name evidence="6" type="ORF">DZC30_00985</name>
</gene>
<dbReference type="GO" id="GO:0016787">
    <property type="term" value="F:hydrolase activity"/>
    <property type="evidence" value="ECO:0007669"/>
    <property type="project" value="UniProtKB-KW"/>
</dbReference>
<proteinExistence type="predicted"/>